<proteinExistence type="inferred from homology"/>
<dbReference type="GO" id="GO:0005737">
    <property type="term" value="C:cytoplasm"/>
    <property type="evidence" value="ECO:0007669"/>
    <property type="project" value="TreeGrafter"/>
</dbReference>
<dbReference type="PANTHER" id="PTHR48104">
    <property type="entry name" value="METACASPASE-4"/>
    <property type="match status" value="1"/>
</dbReference>
<organism evidence="3 4">
    <name type="scientific">Polarella glacialis</name>
    <name type="common">Dinoflagellate</name>
    <dbReference type="NCBI Taxonomy" id="89957"/>
    <lineage>
        <taxon>Eukaryota</taxon>
        <taxon>Sar</taxon>
        <taxon>Alveolata</taxon>
        <taxon>Dinophyceae</taxon>
        <taxon>Suessiales</taxon>
        <taxon>Suessiaceae</taxon>
        <taxon>Polarella</taxon>
    </lineage>
</organism>
<evidence type="ECO:0000256" key="2">
    <source>
        <dbReference type="SAM" id="MobiDB-lite"/>
    </source>
</evidence>
<dbReference type="GO" id="GO:0004197">
    <property type="term" value="F:cysteine-type endopeptidase activity"/>
    <property type="evidence" value="ECO:0007669"/>
    <property type="project" value="TreeGrafter"/>
</dbReference>
<dbReference type="PANTHER" id="PTHR48104:SF30">
    <property type="entry name" value="METACASPASE-1"/>
    <property type="match status" value="1"/>
</dbReference>
<feature type="compositionally biased region" description="Acidic residues" evidence="2">
    <location>
        <begin position="88"/>
        <end position="107"/>
    </location>
</feature>
<dbReference type="EMBL" id="CAJNNV010031763">
    <property type="protein sequence ID" value="CAE8637762.1"/>
    <property type="molecule type" value="Genomic_DNA"/>
</dbReference>
<comment type="caution">
    <text evidence="3">The sequence shown here is derived from an EMBL/GenBank/DDBJ whole genome shotgun (WGS) entry which is preliminary data.</text>
</comment>
<evidence type="ECO:0000313" key="4">
    <source>
        <dbReference type="Proteomes" id="UP000654075"/>
    </source>
</evidence>
<sequence>MRLWGACADARAWASALSQRMGILEENLVLLADEAEDGLPVDESSSSFPSQRNIHQNLAWLTRDVRAGDFLTFIFCGRGTLNLGSSGQDEEDEEDAQDDEDDDEGGLAEEGLLCGNFDCTDWLQGRSMRVLTANAASHYWSTLPKGSSLTLVMDTENAVSFLPVSRRLDSAKIPKSVHLDGEPTPVREALVFGVTVSRAEAAQDLQTQASGVLGPPEAEPHRGDRGSRGLVPKPVWVPGGNLFWSSARSQSPAKVEPEVQAFAFAAAGPLGKAFEAEVRSQRNRRGGQPAARRGLLTQCLLQALEEMNYQGSYYALWWRAVRLLRRGGASSEQHFQLTFSDGTDPTCREAFEAVGAAEARAYAKRAELKLEQEQEISIEDGSWTQRGQKGRWCSSSGAQGAELHGEASTRHSSAFGCGPGSPGTTDCGIM</sequence>
<accession>A0A813HI94</accession>
<protein>
    <submittedName>
        <fullName evidence="3">Uncharacterized protein</fullName>
    </submittedName>
</protein>
<comment type="similarity">
    <text evidence="1">Belongs to the peptidase C14B family.</text>
</comment>
<feature type="region of interest" description="Disordered" evidence="2">
    <location>
        <begin position="84"/>
        <end position="107"/>
    </location>
</feature>
<dbReference type="Gene3D" id="3.40.50.1460">
    <property type="match status" value="1"/>
</dbReference>
<evidence type="ECO:0000256" key="1">
    <source>
        <dbReference type="ARBA" id="ARBA00009005"/>
    </source>
</evidence>
<dbReference type="Proteomes" id="UP000654075">
    <property type="component" value="Unassembled WGS sequence"/>
</dbReference>
<dbReference type="InterPro" id="IPR050452">
    <property type="entry name" value="Metacaspase"/>
</dbReference>
<feature type="compositionally biased region" description="Basic and acidic residues" evidence="2">
    <location>
        <begin position="218"/>
        <end position="227"/>
    </location>
</feature>
<feature type="region of interest" description="Disordered" evidence="2">
    <location>
        <begin position="403"/>
        <end position="430"/>
    </location>
</feature>
<name>A0A813HI94_POLGL</name>
<evidence type="ECO:0000313" key="3">
    <source>
        <dbReference type="EMBL" id="CAE8637762.1"/>
    </source>
</evidence>
<gene>
    <name evidence="3" type="ORF">PGLA1383_LOCUS53097</name>
</gene>
<dbReference type="AlphaFoldDB" id="A0A813HI94"/>
<keyword evidence="4" id="KW-1185">Reference proteome</keyword>
<feature type="region of interest" description="Disordered" evidence="2">
    <location>
        <begin position="207"/>
        <end position="231"/>
    </location>
</feature>
<dbReference type="GO" id="GO:0006508">
    <property type="term" value="P:proteolysis"/>
    <property type="evidence" value="ECO:0007669"/>
    <property type="project" value="TreeGrafter"/>
</dbReference>
<reference evidence="3" key="1">
    <citation type="submission" date="2021-02" db="EMBL/GenBank/DDBJ databases">
        <authorList>
            <person name="Dougan E. K."/>
            <person name="Rhodes N."/>
            <person name="Thang M."/>
            <person name="Chan C."/>
        </authorList>
    </citation>
    <scope>NUCLEOTIDE SEQUENCE</scope>
</reference>